<sequence>MSIFITDSIKMRFEKKSRCIMLGLDAAGKTTIICRLLPDEPVSTFPMECFLVQKIKYKGFEIDVWDVGAQDCNRAHLCNYFAETQCLIFVVDSDDIYRIDEAREELHKLFKEEEELRDAVLLVFANKQDLQRAVKPKELEKRLELNKISEHEWKIQGSCAKTGEGIIEGFNWLEEQINKKFK</sequence>
<evidence type="ECO:0000256" key="3">
    <source>
        <dbReference type="RuleBase" id="RU003925"/>
    </source>
</evidence>
<protein>
    <recommendedName>
        <fullName evidence="6">ADP-ribosylation factor</fullName>
    </recommendedName>
</protein>
<dbReference type="SMART" id="SM00177">
    <property type="entry name" value="ARF"/>
    <property type="match status" value="1"/>
</dbReference>
<proteinExistence type="inferred from homology"/>
<dbReference type="EMBL" id="JAPFFF010000012">
    <property type="protein sequence ID" value="KAK8876159.1"/>
    <property type="molecule type" value="Genomic_DNA"/>
</dbReference>
<gene>
    <name evidence="4" type="ORF">M9Y10_006348</name>
</gene>
<keyword evidence="1 3" id="KW-0547">Nucleotide-binding</keyword>
<dbReference type="SMART" id="SM00178">
    <property type="entry name" value="SAR"/>
    <property type="match status" value="1"/>
</dbReference>
<dbReference type="NCBIfam" id="TIGR00231">
    <property type="entry name" value="small_GTP"/>
    <property type="match status" value="1"/>
</dbReference>
<dbReference type="InterPro" id="IPR024156">
    <property type="entry name" value="Small_GTPase_ARF"/>
</dbReference>
<dbReference type="SUPFAM" id="SSF52540">
    <property type="entry name" value="P-loop containing nucleoside triphosphate hydrolases"/>
    <property type="match status" value="1"/>
</dbReference>
<dbReference type="PROSITE" id="PS51417">
    <property type="entry name" value="ARF"/>
    <property type="match status" value="1"/>
</dbReference>
<dbReference type="PANTHER" id="PTHR11711">
    <property type="entry name" value="ADP RIBOSYLATION FACTOR-RELATED"/>
    <property type="match status" value="1"/>
</dbReference>
<comment type="similarity">
    <text evidence="3">Belongs to the small GTPase superfamily. Arf family.</text>
</comment>
<keyword evidence="2 3" id="KW-0342">GTP-binding</keyword>
<dbReference type="InterPro" id="IPR006689">
    <property type="entry name" value="Small_GTPase_ARF/SAR"/>
</dbReference>
<keyword evidence="5" id="KW-1185">Reference proteome</keyword>
<evidence type="ECO:0000313" key="4">
    <source>
        <dbReference type="EMBL" id="KAK8876159.1"/>
    </source>
</evidence>
<dbReference type="CDD" id="cd00878">
    <property type="entry name" value="Arf_Arl"/>
    <property type="match status" value="1"/>
</dbReference>
<organism evidence="4 5">
    <name type="scientific">Tritrichomonas musculus</name>
    <dbReference type="NCBI Taxonomy" id="1915356"/>
    <lineage>
        <taxon>Eukaryota</taxon>
        <taxon>Metamonada</taxon>
        <taxon>Parabasalia</taxon>
        <taxon>Tritrichomonadida</taxon>
        <taxon>Tritrichomonadidae</taxon>
        <taxon>Tritrichomonas</taxon>
    </lineage>
</organism>
<dbReference type="Gene3D" id="3.40.50.300">
    <property type="entry name" value="P-loop containing nucleotide triphosphate hydrolases"/>
    <property type="match status" value="1"/>
</dbReference>
<evidence type="ECO:0000256" key="2">
    <source>
        <dbReference type="ARBA" id="ARBA00023134"/>
    </source>
</evidence>
<dbReference type="PRINTS" id="PR00328">
    <property type="entry name" value="SAR1GTPBP"/>
</dbReference>
<dbReference type="InterPro" id="IPR027417">
    <property type="entry name" value="P-loop_NTPase"/>
</dbReference>
<dbReference type="Pfam" id="PF00025">
    <property type="entry name" value="Arf"/>
    <property type="match status" value="1"/>
</dbReference>
<reference evidence="4 5" key="1">
    <citation type="submission" date="2024-04" db="EMBL/GenBank/DDBJ databases">
        <title>Tritrichomonas musculus Genome.</title>
        <authorList>
            <person name="Alves-Ferreira E."/>
            <person name="Grigg M."/>
            <person name="Lorenzi H."/>
            <person name="Galac M."/>
        </authorList>
    </citation>
    <scope>NUCLEOTIDE SEQUENCE [LARGE SCALE GENOMIC DNA]</scope>
    <source>
        <strain evidence="4 5">EAF2021</strain>
    </source>
</reference>
<comment type="caution">
    <text evidence="4">The sequence shown here is derived from an EMBL/GenBank/DDBJ whole genome shotgun (WGS) entry which is preliminary data.</text>
</comment>
<evidence type="ECO:0008006" key="6">
    <source>
        <dbReference type="Google" id="ProtNLM"/>
    </source>
</evidence>
<accession>A0ABR2JE58</accession>
<evidence type="ECO:0000313" key="5">
    <source>
        <dbReference type="Proteomes" id="UP001470230"/>
    </source>
</evidence>
<evidence type="ECO:0000256" key="1">
    <source>
        <dbReference type="ARBA" id="ARBA00022741"/>
    </source>
</evidence>
<dbReference type="InterPro" id="IPR005225">
    <property type="entry name" value="Small_GTP-bd"/>
</dbReference>
<name>A0ABR2JE58_9EUKA</name>
<dbReference type="Proteomes" id="UP001470230">
    <property type="component" value="Unassembled WGS sequence"/>
</dbReference>